<organism evidence="1">
    <name type="scientific">Acididesulfobacillus acetoxydans</name>
    <dbReference type="NCBI Taxonomy" id="1561005"/>
    <lineage>
        <taxon>Bacteria</taxon>
        <taxon>Bacillati</taxon>
        <taxon>Bacillota</taxon>
        <taxon>Clostridia</taxon>
        <taxon>Eubacteriales</taxon>
        <taxon>Peptococcaceae</taxon>
        <taxon>Acididesulfobacillus</taxon>
    </lineage>
</organism>
<dbReference type="AlphaFoldDB" id="A0A8S0X032"/>
<accession>A0A8S0X032</accession>
<name>A0A8S0X032_9FIRM</name>
<gene>
    <name evidence="2" type="ORF">DEACI_2910</name>
    <name evidence="1" type="ORF">DEACI_3005</name>
</gene>
<keyword evidence="3" id="KW-1185">Reference proteome</keyword>
<sequence length="48" mass="6003">MYLSYQKWYIKWVKERMPISEEKIVRMERQMAIYLIIFGSLFTLKDLI</sequence>
<proteinExistence type="predicted"/>
<evidence type="ECO:0000313" key="1">
    <source>
        <dbReference type="EMBL" id="CAA7602331.1"/>
    </source>
</evidence>
<dbReference type="EMBL" id="CDGJ01000081">
    <property type="protein sequence ID" value="CEJ08434.1"/>
    <property type="molecule type" value="Genomic_DNA"/>
</dbReference>
<reference evidence="1" key="2">
    <citation type="submission" date="2020-01" db="EMBL/GenBank/DDBJ databases">
        <authorList>
            <person name="Hornung B."/>
        </authorList>
    </citation>
    <scope>NUCLEOTIDE SEQUENCE</scope>
    <source>
        <strain evidence="1">PacBioINE</strain>
    </source>
</reference>
<dbReference type="KEGG" id="aacx:DEACI_3005"/>
<reference evidence="2" key="1">
    <citation type="submission" date="2014-11" db="EMBL/GenBank/DDBJ databases">
        <authorList>
            <person name="Hornung B.V."/>
        </authorList>
    </citation>
    <scope>NUCLEOTIDE SEQUENCE</scope>
    <source>
        <strain evidence="2">INE</strain>
    </source>
</reference>
<dbReference type="EMBL" id="LR746496">
    <property type="protein sequence ID" value="CAA7602331.1"/>
    <property type="molecule type" value="Genomic_DNA"/>
</dbReference>
<protein>
    <submittedName>
        <fullName evidence="1">Uncharacterized protein</fullName>
    </submittedName>
</protein>
<evidence type="ECO:0000313" key="2">
    <source>
        <dbReference type="EMBL" id="CEJ08434.1"/>
    </source>
</evidence>
<dbReference type="Proteomes" id="UP001071230">
    <property type="component" value="Unassembled WGS sequence"/>
</dbReference>
<dbReference type="Proteomes" id="UP000836597">
    <property type="component" value="Chromosome"/>
</dbReference>
<evidence type="ECO:0000313" key="3">
    <source>
        <dbReference type="Proteomes" id="UP001071230"/>
    </source>
</evidence>